<dbReference type="PROSITE" id="PS50057">
    <property type="entry name" value="FERM_3"/>
    <property type="match status" value="1"/>
</dbReference>
<dbReference type="EnsemblMetazoa" id="tetur17g00600.1">
    <property type="protein sequence ID" value="tetur17g00600.1"/>
    <property type="gene ID" value="tetur17g00600"/>
</dbReference>
<feature type="region of interest" description="Disordered" evidence="1">
    <location>
        <begin position="368"/>
        <end position="703"/>
    </location>
</feature>
<dbReference type="STRING" id="32264.T1KPI5"/>
<dbReference type="InterPro" id="IPR018980">
    <property type="entry name" value="FERM_PH-like_C"/>
</dbReference>
<feature type="compositionally biased region" description="Low complexity" evidence="1">
    <location>
        <begin position="601"/>
        <end position="628"/>
    </location>
</feature>
<dbReference type="GO" id="GO:0003779">
    <property type="term" value="F:actin binding"/>
    <property type="evidence" value="ECO:0007669"/>
    <property type="project" value="InterPro"/>
</dbReference>
<name>T1KPI5_TETUR</name>
<dbReference type="Pfam" id="PF08736">
    <property type="entry name" value="FA"/>
    <property type="match status" value="1"/>
</dbReference>
<dbReference type="Proteomes" id="UP000015104">
    <property type="component" value="Unassembled WGS sequence"/>
</dbReference>
<accession>T1KPI5</accession>
<feature type="compositionally biased region" description="Polar residues" evidence="1">
    <location>
        <begin position="234"/>
        <end position="247"/>
    </location>
</feature>
<dbReference type="Pfam" id="PF09380">
    <property type="entry name" value="FERM_C"/>
    <property type="match status" value="1"/>
</dbReference>
<evidence type="ECO:0000313" key="3">
    <source>
        <dbReference type="EnsemblMetazoa" id="tetur17g00600.1"/>
    </source>
</evidence>
<dbReference type="InterPro" id="IPR000299">
    <property type="entry name" value="FERM_domain"/>
</dbReference>
<feature type="compositionally biased region" description="Polar residues" evidence="1">
    <location>
        <begin position="444"/>
        <end position="453"/>
    </location>
</feature>
<feature type="compositionally biased region" description="Low complexity" evidence="1">
    <location>
        <begin position="160"/>
        <end position="171"/>
    </location>
</feature>
<feature type="region of interest" description="Disordered" evidence="1">
    <location>
        <begin position="768"/>
        <end position="848"/>
    </location>
</feature>
<feature type="compositionally biased region" description="Polar residues" evidence="1">
    <location>
        <begin position="85"/>
        <end position="116"/>
    </location>
</feature>
<dbReference type="GO" id="GO:0005886">
    <property type="term" value="C:plasma membrane"/>
    <property type="evidence" value="ECO:0007669"/>
    <property type="project" value="TreeGrafter"/>
</dbReference>
<feature type="compositionally biased region" description="Acidic residues" evidence="1">
    <location>
        <begin position="532"/>
        <end position="541"/>
    </location>
</feature>
<feature type="compositionally biased region" description="Low complexity" evidence="1">
    <location>
        <begin position="557"/>
        <end position="579"/>
    </location>
</feature>
<evidence type="ECO:0000313" key="4">
    <source>
        <dbReference type="Proteomes" id="UP000015104"/>
    </source>
</evidence>
<evidence type="ECO:0000259" key="2">
    <source>
        <dbReference type="PROSITE" id="PS50057"/>
    </source>
</evidence>
<organism evidence="3 4">
    <name type="scientific">Tetranychus urticae</name>
    <name type="common">Two-spotted spider mite</name>
    <dbReference type="NCBI Taxonomy" id="32264"/>
    <lineage>
        <taxon>Eukaryota</taxon>
        <taxon>Metazoa</taxon>
        <taxon>Ecdysozoa</taxon>
        <taxon>Arthropoda</taxon>
        <taxon>Chelicerata</taxon>
        <taxon>Arachnida</taxon>
        <taxon>Acari</taxon>
        <taxon>Acariformes</taxon>
        <taxon>Trombidiformes</taxon>
        <taxon>Prostigmata</taxon>
        <taxon>Eleutherengona</taxon>
        <taxon>Raphignathae</taxon>
        <taxon>Tetranychoidea</taxon>
        <taxon>Tetranychidae</taxon>
        <taxon>Tetranychus</taxon>
    </lineage>
</organism>
<protein>
    <recommendedName>
        <fullName evidence="2">FERM domain-containing protein</fullName>
    </recommendedName>
</protein>
<feature type="compositionally biased region" description="Basic and acidic residues" evidence="1">
    <location>
        <begin position="126"/>
        <end position="136"/>
    </location>
</feature>
<dbReference type="SMART" id="SM01196">
    <property type="entry name" value="FERM_C"/>
    <property type="match status" value="1"/>
</dbReference>
<dbReference type="SUPFAM" id="SSF50729">
    <property type="entry name" value="PH domain-like"/>
    <property type="match status" value="1"/>
</dbReference>
<feature type="compositionally biased region" description="Low complexity" evidence="1">
    <location>
        <begin position="469"/>
        <end position="498"/>
    </location>
</feature>
<keyword evidence="4" id="KW-1185">Reference proteome</keyword>
<dbReference type="InterPro" id="IPR011993">
    <property type="entry name" value="PH-like_dom_sf"/>
</dbReference>
<feature type="domain" description="FERM" evidence="2">
    <location>
        <begin position="1"/>
        <end position="63"/>
    </location>
</feature>
<feature type="compositionally biased region" description="Basic and acidic residues" evidence="1">
    <location>
        <begin position="146"/>
        <end position="159"/>
    </location>
</feature>
<feature type="compositionally biased region" description="Low complexity" evidence="1">
    <location>
        <begin position="521"/>
        <end position="531"/>
    </location>
</feature>
<feature type="compositionally biased region" description="Low complexity" evidence="1">
    <location>
        <begin position="673"/>
        <end position="689"/>
    </location>
</feature>
<dbReference type="eggNOG" id="KOG3527">
    <property type="taxonomic scope" value="Eukaryota"/>
</dbReference>
<dbReference type="HOGENOM" id="CLU_318408_0_0_1"/>
<dbReference type="SMART" id="SM01195">
    <property type="entry name" value="FA"/>
    <property type="match status" value="1"/>
</dbReference>
<feature type="compositionally biased region" description="Polar residues" evidence="1">
    <location>
        <begin position="629"/>
        <end position="648"/>
    </location>
</feature>
<evidence type="ECO:0000256" key="1">
    <source>
        <dbReference type="SAM" id="MobiDB-lite"/>
    </source>
</evidence>
<dbReference type="GO" id="GO:0031032">
    <property type="term" value="P:actomyosin structure organization"/>
    <property type="evidence" value="ECO:0007669"/>
    <property type="project" value="TreeGrafter"/>
</dbReference>
<dbReference type="PANTHER" id="PTHR23280">
    <property type="entry name" value="4.1 G PROTEIN"/>
    <property type="match status" value="1"/>
</dbReference>
<dbReference type="Gene3D" id="2.30.29.30">
    <property type="entry name" value="Pleckstrin-homology domain (PH domain)/Phosphotyrosine-binding domain (PTB)"/>
    <property type="match status" value="1"/>
</dbReference>
<sequence length="914" mass="100732">MNRFAWPKILKISYRRNNFYIKIRPGEFEQFESTVGFKLANHRAAKRLWTTAVEHHTFFRLTEAEPPPKPKLFFPRFGSKFRYSGRTQHQTRQSIINRPQPQFERTLSSKRISTRSVDGATGIKRSRTDEIRRGDNNRNTIAGSRADSDRYSRNEDRVRSATGISSTTATTPESMNNKSFPAESPVPDDSSIKKHKKPIGGIAVLPPMDIKKIEDARRSPIERPRSKSPATGIGQDSSGYSSTQRASHLNEGEKASKYGQAAELKSSQANGKKESAASYYGGRQVSEGVGRGVTSSENYMFKAGPNPATKEYIYTVHDDTSSKKPFRIEEHGFNYTNIRDGKTSPAFSDGTSSLTRQQDAARKATALAFTYRPESTTGENSIDASRLKSRDSRNNTSTSPRETFFTEIKPSTYTLPSAGKASDIKETFMNEKTMSNEISKREQVYQTRLTSSPIPDKVKETDLSGPYGSTRYSSYNNRTNNYQQQQQQQRKSFVSESPSPKPPSTTPDVGGRVSRNSRIDSSASEHGSSESSLDEYAEEDGVNYIGDESPVKESAITRSTPKTTPSKPPISTKPTLTSSNQSYRPGSLTESYKLRDQNNYSKTSTTPHLTSTSTPSSKLSKPPTTPSTDGNYSSYLTPTSGKDISPISSAPRITHTSEGSRKTQRSPVPPRISESSRTLTSSTTTSTTSNYKTGEETVKDTEKGLTTKKTVNVTEEKEKTVGTKIHETSKVITGKLEDVAPLLQAEGFDIDTSKLKMGIEPVPIKTEETRKVSYTTTKGPNVPSTTPSKPSRTSPSTANGSHGATRTTSPSPRPTHVERDNSRDAGEPNTGLSQSELISSQSLSSKTRTVETVTYKMEKDGVVETRVEQKITIKSDGEPIDHDKALADAIQEATMMNPDMTVEKIEISQQSSIN</sequence>
<dbReference type="GO" id="GO:0005198">
    <property type="term" value="F:structural molecule activity"/>
    <property type="evidence" value="ECO:0007669"/>
    <property type="project" value="InterPro"/>
</dbReference>
<reference evidence="4" key="1">
    <citation type="submission" date="2011-08" db="EMBL/GenBank/DDBJ databases">
        <authorList>
            <person name="Rombauts S."/>
        </authorList>
    </citation>
    <scope>NUCLEOTIDE SEQUENCE</scope>
    <source>
        <strain evidence="4">London</strain>
    </source>
</reference>
<feature type="compositionally biased region" description="Basic and acidic residues" evidence="1">
    <location>
        <begin position="693"/>
        <end position="703"/>
    </location>
</feature>
<dbReference type="GO" id="GO:0005856">
    <property type="term" value="C:cytoskeleton"/>
    <property type="evidence" value="ECO:0007669"/>
    <property type="project" value="InterPro"/>
</dbReference>
<reference evidence="3" key="2">
    <citation type="submission" date="2015-06" db="UniProtKB">
        <authorList>
            <consortium name="EnsemblMetazoa"/>
        </authorList>
    </citation>
    <scope>IDENTIFICATION</scope>
</reference>
<dbReference type="Pfam" id="PF05902">
    <property type="entry name" value="4_1_CTD"/>
    <property type="match status" value="1"/>
</dbReference>
<dbReference type="AlphaFoldDB" id="T1KPI5"/>
<dbReference type="EMBL" id="CAEY01000330">
    <property type="status" value="NOT_ANNOTATED_CDS"/>
    <property type="molecule type" value="Genomic_DNA"/>
</dbReference>
<feature type="compositionally biased region" description="Basic and acidic residues" evidence="1">
    <location>
        <begin position="209"/>
        <end position="225"/>
    </location>
</feature>
<feature type="compositionally biased region" description="Polar residues" evidence="1">
    <location>
        <begin position="373"/>
        <end position="383"/>
    </location>
</feature>
<feature type="compositionally biased region" description="Basic and acidic residues" evidence="1">
    <location>
        <begin position="815"/>
        <end position="826"/>
    </location>
</feature>
<dbReference type="PANTHER" id="PTHR23280:SF21">
    <property type="entry name" value="PROTEIN 4.1 HOMOLOG"/>
    <property type="match status" value="1"/>
</dbReference>
<feature type="compositionally biased region" description="Low complexity" evidence="1">
    <location>
        <begin position="783"/>
        <end position="797"/>
    </location>
</feature>
<feature type="compositionally biased region" description="Polar residues" evidence="1">
    <location>
        <begin position="580"/>
        <end position="590"/>
    </location>
</feature>
<feature type="compositionally biased region" description="Low complexity" evidence="1">
    <location>
        <begin position="832"/>
        <end position="845"/>
    </location>
</feature>
<dbReference type="InterPro" id="IPR014847">
    <property type="entry name" value="FA"/>
</dbReference>
<proteinExistence type="predicted"/>
<feature type="region of interest" description="Disordered" evidence="1">
    <location>
        <begin position="84"/>
        <end position="305"/>
    </location>
</feature>
<dbReference type="InterPro" id="IPR008379">
    <property type="entry name" value="Band_4.1_C"/>
</dbReference>